<keyword evidence="1" id="KW-1185">Reference proteome</keyword>
<name>A0ABM3HLB2_9MYRT</name>
<dbReference type="PANTHER" id="PTHR35987:SF3">
    <property type="entry name" value="PROTEIN PLASTID REDOX INSENSITIVE 2-LIKE ISOFORM X1"/>
    <property type="match status" value="1"/>
</dbReference>
<protein>
    <submittedName>
        <fullName evidence="2">Protein PLASTID REDOX INSENSITIVE 2, chloroplastic-like isoform X1</fullName>
    </submittedName>
</protein>
<reference evidence="2" key="1">
    <citation type="submission" date="2025-08" db="UniProtKB">
        <authorList>
            <consortium name="RefSeq"/>
        </authorList>
    </citation>
    <scope>IDENTIFICATION</scope>
    <source>
        <tissue evidence="2">Leaf</tissue>
    </source>
</reference>
<dbReference type="RefSeq" id="XP_048137392.1">
    <property type="nucleotide sequence ID" value="XM_048281435.1"/>
</dbReference>
<dbReference type="GeneID" id="125315670"/>
<sequence>MRLTWRSHGFFAVSRQALFVRKPRNSPSWVRATSPQKHVYHDPIPELAASVCTKSFERRKFERDPREKLSGDIDTLGEDLDSVIKVCTQCLRDQIFSEFLREECGGPGALLVDPFTDKLVALEENNFPGATLAARASLSWAQNFVYQDWNTRGSS</sequence>
<dbReference type="Proteomes" id="UP000827889">
    <property type="component" value="Chromosome 6"/>
</dbReference>
<dbReference type="InterPro" id="IPR039349">
    <property type="entry name" value="PRIN2"/>
</dbReference>
<accession>A0ABM3HLB2</accession>
<evidence type="ECO:0000313" key="1">
    <source>
        <dbReference type="Proteomes" id="UP000827889"/>
    </source>
</evidence>
<evidence type="ECO:0000313" key="2">
    <source>
        <dbReference type="RefSeq" id="XP_048137392.1"/>
    </source>
</evidence>
<organism evidence="1 2">
    <name type="scientific">Rhodamnia argentea</name>
    <dbReference type="NCBI Taxonomy" id="178133"/>
    <lineage>
        <taxon>Eukaryota</taxon>
        <taxon>Viridiplantae</taxon>
        <taxon>Streptophyta</taxon>
        <taxon>Embryophyta</taxon>
        <taxon>Tracheophyta</taxon>
        <taxon>Spermatophyta</taxon>
        <taxon>Magnoliopsida</taxon>
        <taxon>eudicotyledons</taxon>
        <taxon>Gunneridae</taxon>
        <taxon>Pentapetalae</taxon>
        <taxon>rosids</taxon>
        <taxon>malvids</taxon>
        <taxon>Myrtales</taxon>
        <taxon>Myrtaceae</taxon>
        <taxon>Myrtoideae</taxon>
        <taxon>Myrteae</taxon>
        <taxon>Australasian group</taxon>
        <taxon>Rhodamnia</taxon>
    </lineage>
</organism>
<gene>
    <name evidence="2" type="primary">LOC125315670</name>
</gene>
<dbReference type="PANTHER" id="PTHR35987">
    <property type="entry name" value="PROTEIN PLASTID REDOX INSENSITIVE 2, CHLOROPLASTIC-RELATED"/>
    <property type="match status" value="1"/>
</dbReference>
<proteinExistence type="predicted"/>